<dbReference type="PANTHER" id="PTHR12756:SF11">
    <property type="entry name" value="CYTOSOLIC CARBOXYPEPTIDASE 1"/>
    <property type="match status" value="1"/>
</dbReference>
<organism evidence="6 7">
    <name type="scientific">Paramecium sonneborni</name>
    <dbReference type="NCBI Taxonomy" id="65129"/>
    <lineage>
        <taxon>Eukaryota</taxon>
        <taxon>Sar</taxon>
        <taxon>Alveolata</taxon>
        <taxon>Ciliophora</taxon>
        <taxon>Intramacronucleata</taxon>
        <taxon>Oligohymenophorea</taxon>
        <taxon>Peniculida</taxon>
        <taxon>Parameciidae</taxon>
        <taxon>Paramecium</taxon>
    </lineage>
</organism>
<dbReference type="InterPro" id="IPR050821">
    <property type="entry name" value="Cytosolic_carboxypeptidase"/>
</dbReference>
<comment type="similarity">
    <text evidence="2 3">Belongs to the peptidase M14 family.</text>
</comment>
<dbReference type="InterPro" id="IPR040626">
    <property type="entry name" value="Pepdidase_M14_N"/>
</dbReference>
<keyword evidence="7" id="KW-1185">Reference proteome</keyword>
<dbReference type="PROSITE" id="PS52035">
    <property type="entry name" value="PEPTIDASE_M14"/>
    <property type="match status" value="1"/>
</dbReference>
<evidence type="ECO:0000313" key="6">
    <source>
        <dbReference type="EMBL" id="CAD8090595.1"/>
    </source>
</evidence>
<dbReference type="PANTHER" id="PTHR12756">
    <property type="entry name" value="CYTOSOLIC CARBOXYPEPTIDASE"/>
    <property type="match status" value="1"/>
</dbReference>
<dbReference type="AlphaFoldDB" id="A0A8S1NNF3"/>
<dbReference type="GO" id="GO:0008270">
    <property type="term" value="F:zinc ion binding"/>
    <property type="evidence" value="ECO:0007669"/>
    <property type="project" value="InterPro"/>
</dbReference>
<comment type="cofactor">
    <cofactor evidence="1">
        <name>Zn(2+)</name>
        <dbReference type="ChEBI" id="CHEBI:29105"/>
    </cofactor>
</comment>
<accession>A0A8S1NNF3</accession>
<dbReference type="InterPro" id="IPR000834">
    <property type="entry name" value="Peptidase_M14"/>
</dbReference>
<feature type="region of interest" description="Disordered" evidence="4">
    <location>
        <begin position="567"/>
        <end position="588"/>
    </location>
</feature>
<dbReference type="Proteomes" id="UP000692954">
    <property type="component" value="Unassembled WGS sequence"/>
</dbReference>
<evidence type="ECO:0000256" key="3">
    <source>
        <dbReference type="PROSITE-ProRule" id="PRU01379"/>
    </source>
</evidence>
<proteinExistence type="inferred from homology"/>
<evidence type="ECO:0000313" key="7">
    <source>
        <dbReference type="Proteomes" id="UP000692954"/>
    </source>
</evidence>
<feature type="domain" description="Peptidase M14" evidence="5">
    <location>
        <begin position="241"/>
        <end position="506"/>
    </location>
</feature>
<comment type="caution">
    <text evidence="6">The sequence shown here is derived from an EMBL/GenBank/DDBJ whole genome shotgun (WGS) entry which is preliminary data.</text>
</comment>
<feature type="active site" description="Proton donor/acceptor" evidence="3">
    <location>
        <position position="468"/>
    </location>
</feature>
<feature type="compositionally biased region" description="Acidic residues" evidence="4">
    <location>
        <begin position="575"/>
        <end position="587"/>
    </location>
</feature>
<gene>
    <name evidence="6" type="ORF">PSON_ATCC_30995.1.T0560093</name>
</gene>
<dbReference type="EMBL" id="CAJJDN010000056">
    <property type="protein sequence ID" value="CAD8090595.1"/>
    <property type="molecule type" value="Genomic_DNA"/>
</dbReference>
<feature type="compositionally biased region" description="Low complexity" evidence="4">
    <location>
        <begin position="631"/>
        <end position="643"/>
    </location>
</feature>
<dbReference type="Pfam" id="PF00246">
    <property type="entry name" value="Peptidase_M14"/>
    <property type="match status" value="1"/>
</dbReference>
<dbReference type="Pfam" id="PF18027">
    <property type="entry name" value="Pepdidase_M14_N"/>
    <property type="match status" value="1"/>
</dbReference>
<sequence length="866" mass="100830">MQNYNVDYNTQPFFNQLPKAITLTDHSFSLENDMLLGWIPKFDYSKSLTLNFNNHLNDSIINQSLFNNQLLYLGFRPQDTGQLHKQYSNDSTYPFKQIKILARKNQLPFLGMNPNLQSRIQFNSTFESGNLDLVLKISNYQYDLYMRVDSNTKSHTSWYNFQITGMKYNEVIQLNICNFRKSRTLYERGMKPYIWRSTHPEWLQGGEQIKYKTHYHQHYNSLSFSLTCYGDNEVIKIAYCVPYTYTQMLEFCQNMQNNCNHVEKTVFCESLSGIQLPLYTFSNGDCQNKKCMIIQARIHPGESNGSWVMQGLLEFLSSQQGLNLISKCVIKVVPMMNPDGVILGNYRTGLAGKDLNRKFKLTDHLLFPTVTAMKKLVKEQYNIYGNNLIGFIDLHGHSVKKNVFLYGPEYSLWNYNYYKCRILGKLLGQKTDMFRYYSSIFRISEQKKSTARGVFIDLYDIVNCFTIESSNGSYYNSTQTFEFTCKHWIQMGWIIGEALIDLVEMQSEMDLIYNQKNDETKRSNRQMKNQMFNKKRSFTGHQEDQWQQYFQNTKFANLFDEIKQDAGKMNQSISEEGESDSSDDDGSETYLQDIKQQLLMDGGLSKSKLQDKPIISIMQPTQKSKLEQRFSPRLQSQQSSQQSIMLSIQKSEKKFNNPSRSIQNSIIKKVSSNSQSQKSTKITNHISNYVSGQNSATLLFQEDYNPIQFQPFQQLMQSTFQRPSTPHLEVTEEDIKSHVQNFNASNYNAFKQHTRLRSNITINKQIKDQKKLQSKSHLNTPPLLQQMGINIKNKVNTQSNLEQLGLKVKQQNFLAPKKSEEPVLQADLTKNINSFLETQKSTRPPKPNVPPSFYSVKRHMMLRLKN</sequence>
<dbReference type="GO" id="GO:0004181">
    <property type="term" value="F:metallocarboxypeptidase activity"/>
    <property type="evidence" value="ECO:0007669"/>
    <property type="project" value="InterPro"/>
</dbReference>
<dbReference type="OrthoDB" id="10253041at2759"/>
<name>A0A8S1NNF3_9CILI</name>
<evidence type="ECO:0000259" key="5">
    <source>
        <dbReference type="PROSITE" id="PS52035"/>
    </source>
</evidence>
<evidence type="ECO:0000256" key="4">
    <source>
        <dbReference type="SAM" id="MobiDB-lite"/>
    </source>
</evidence>
<dbReference type="GO" id="GO:0006508">
    <property type="term" value="P:proteolysis"/>
    <property type="evidence" value="ECO:0007669"/>
    <property type="project" value="InterPro"/>
</dbReference>
<evidence type="ECO:0000256" key="1">
    <source>
        <dbReference type="ARBA" id="ARBA00001947"/>
    </source>
</evidence>
<feature type="region of interest" description="Disordered" evidence="4">
    <location>
        <begin position="621"/>
        <end position="643"/>
    </location>
</feature>
<protein>
    <recommendedName>
        <fullName evidence="5">Peptidase M14 domain-containing protein</fullName>
    </recommendedName>
</protein>
<reference evidence="6" key="1">
    <citation type="submission" date="2021-01" db="EMBL/GenBank/DDBJ databases">
        <authorList>
            <consortium name="Genoscope - CEA"/>
            <person name="William W."/>
        </authorList>
    </citation>
    <scope>NUCLEOTIDE SEQUENCE</scope>
</reference>
<evidence type="ECO:0000256" key="2">
    <source>
        <dbReference type="ARBA" id="ARBA00005988"/>
    </source>
</evidence>